<feature type="non-terminal residue" evidence="2">
    <location>
        <position position="112"/>
    </location>
</feature>
<evidence type="ECO:0000313" key="3">
    <source>
        <dbReference type="Proteomes" id="UP000031036"/>
    </source>
</evidence>
<comment type="caution">
    <text evidence="2">The sequence shown here is derived from an EMBL/GenBank/DDBJ whole genome shotgun (WGS) entry which is preliminary data.</text>
</comment>
<reference evidence="2 3" key="1">
    <citation type="submission" date="2014-11" db="EMBL/GenBank/DDBJ databases">
        <title>Genetic blueprint of the zoonotic pathogen Toxocara canis.</title>
        <authorList>
            <person name="Zhu X.-Q."/>
            <person name="Korhonen P.K."/>
            <person name="Cai H."/>
            <person name="Young N.D."/>
            <person name="Nejsum P."/>
            <person name="von Samson-Himmelstjerna G."/>
            <person name="Boag P.R."/>
            <person name="Tan P."/>
            <person name="Li Q."/>
            <person name="Min J."/>
            <person name="Yang Y."/>
            <person name="Wang X."/>
            <person name="Fang X."/>
            <person name="Hall R.S."/>
            <person name="Hofmann A."/>
            <person name="Sternberg P.W."/>
            <person name="Jex A.R."/>
            <person name="Gasser R.B."/>
        </authorList>
    </citation>
    <scope>NUCLEOTIDE SEQUENCE [LARGE SCALE GENOMIC DNA]</scope>
    <source>
        <strain evidence="2">PN_DK_2014</strain>
    </source>
</reference>
<evidence type="ECO:0008006" key="4">
    <source>
        <dbReference type="Google" id="ProtNLM"/>
    </source>
</evidence>
<evidence type="ECO:0000313" key="2">
    <source>
        <dbReference type="EMBL" id="KHN81510.1"/>
    </source>
</evidence>
<accession>A0A0B2VKG6</accession>
<gene>
    <name evidence="2" type="ORF">Tcan_00678</name>
</gene>
<dbReference type="EMBL" id="JPKZ01001512">
    <property type="protein sequence ID" value="KHN81510.1"/>
    <property type="molecule type" value="Genomic_DNA"/>
</dbReference>
<dbReference type="AlphaFoldDB" id="A0A0B2VKG6"/>
<dbReference type="Proteomes" id="UP000031036">
    <property type="component" value="Unassembled WGS sequence"/>
</dbReference>
<feature type="chain" id="PRO_5002095473" description="Secreted protein" evidence="1">
    <location>
        <begin position="24"/>
        <end position="112"/>
    </location>
</feature>
<sequence length="112" mass="12516">MSVNAYISSLWLASFWLNVSVNAHSLYRSQLSIRNPRLCCSKLHQKQFFHIFVITTDKESGKISKGGVAVKKSFACDHKISVGMDSDHSESSTGYQLLDSSFAQIICLFLLP</sequence>
<keyword evidence="3" id="KW-1185">Reference proteome</keyword>
<evidence type="ECO:0000256" key="1">
    <source>
        <dbReference type="SAM" id="SignalP"/>
    </source>
</evidence>
<organism evidence="2 3">
    <name type="scientific">Toxocara canis</name>
    <name type="common">Canine roundworm</name>
    <dbReference type="NCBI Taxonomy" id="6265"/>
    <lineage>
        <taxon>Eukaryota</taxon>
        <taxon>Metazoa</taxon>
        <taxon>Ecdysozoa</taxon>
        <taxon>Nematoda</taxon>
        <taxon>Chromadorea</taxon>
        <taxon>Rhabditida</taxon>
        <taxon>Spirurina</taxon>
        <taxon>Ascaridomorpha</taxon>
        <taxon>Ascaridoidea</taxon>
        <taxon>Toxocaridae</taxon>
        <taxon>Toxocara</taxon>
    </lineage>
</organism>
<proteinExistence type="predicted"/>
<keyword evidence="1" id="KW-0732">Signal</keyword>
<protein>
    <recommendedName>
        <fullName evidence="4">Secreted protein</fullName>
    </recommendedName>
</protein>
<name>A0A0B2VKG6_TOXCA</name>
<feature type="signal peptide" evidence="1">
    <location>
        <begin position="1"/>
        <end position="23"/>
    </location>
</feature>